<dbReference type="Pfam" id="PF08907">
    <property type="entry name" value="DUF1853"/>
    <property type="match status" value="1"/>
</dbReference>
<dbReference type="AlphaFoldDB" id="A0A1B9XWQ3"/>
<dbReference type="STRING" id="447689.BA195_13210"/>
<dbReference type="OrthoDB" id="1466769at2"/>
<dbReference type="InterPro" id="IPR015003">
    <property type="entry name" value="DUF1853"/>
</dbReference>
<protein>
    <recommendedName>
        <fullName evidence="3">DUF1853 domain-containing protein</fullName>
    </recommendedName>
</protein>
<name>A0A1B9XWQ3_9FLAO</name>
<keyword evidence="2" id="KW-1185">Reference proteome</keyword>
<reference evidence="1 2" key="1">
    <citation type="submission" date="2016-06" db="EMBL/GenBank/DDBJ databases">
        <title>Draft Genome Sequence of Tenacibaculum soleae UCD-KL19.</title>
        <authorList>
            <person name="Eisen J.A."/>
            <person name="Coil D.A."/>
            <person name="Lujan K.M."/>
        </authorList>
    </citation>
    <scope>NUCLEOTIDE SEQUENCE [LARGE SCALE GENOMIC DNA]</scope>
    <source>
        <strain evidence="1 2">UCD-KL19</strain>
    </source>
</reference>
<accession>A0A1B9XWQ3</accession>
<proteinExistence type="predicted"/>
<evidence type="ECO:0000313" key="2">
    <source>
        <dbReference type="Proteomes" id="UP000093186"/>
    </source>
</evidence>
<organism evidence="1 2">
    <name type="scientific">Tenacibaculum soleae</name>
    <dbReference type="NCBI Taxonomy" id="447689"/>
    <lineage>
        <taxon>Bacteria</taxon>
        <taxon>Pseudomonadati</taxon>
        <taxon>Bacteroidota</taxon>
        <taxon>Flavobacteriia</taxon>
        <taxon>Flavobacteriales</taxon>
        <taxon>Flavobacteriaceae</taxon>
        <taxon>Tenacibaculum</taxon>
    </lineage>
</organism>
<evidence type="ECO:0008006" key="3">
    <source>
        <dbReference type="Google" id="ProtNLM"/>
    </source>
</evidence>
<gene>
    <name evidence="1" type="ORF">BA195_13210</name>
</gene>
<comment type="caution">
    <text evidence="1">The sequence shown here is derived from an EMBL/GenBank/DDBJ whole genome shotgun (WGS) entry which is preliminary data.</text>
</comment>
<dbReference type="EMBL" id="MAKX01000041">
    <property type="protein sequence ID" value="OCK41936.1"/>
    <property type="molecule type" value="Genomic_DNA"/>
</dbReference>
<sequence length="274" mass="32400">MNFKSKDIQLQYKGFLQTPFLWHGKGVFGLQQFTELLPTKTSIFNQHITKLPRLGKLVERFVSFSLSEDKAINILAENIQIQQNKITLGELDCIILKNKQPIHLEIVYKFYLYDSSVGNTEIEHWIGPNRKDSLIEKLTKLKEKQLPLLYSKECKEYISQINLSPKKIEQQVYFKTQLFVPLTQFGKQFSTINNNCIIGFYIYQNELAQFSDCKFFIPTKHHWLTQPHANVNWLNFNDFITKSSDFLIEKRAPLCWIKKNNGEIFKFFIVWWDS</sequence>
<dbReference type="Proteomes" id="UP000093186">
    <property type="component" value="Unassembled WGS sequence"/>
</dbReference>
<evidence type="ECO:0000313" key="1">
    <source>
        <dbReference type="EMBL" id="OCK41936.1"/>
    </source>
</evidence>
<dbReference type="RefSeq" id="WP_068706352.1">
    <property type="nucleotide sequence ID" value="NZ_MAKX01000041.1"/>
</dbReference>